<dbReference type="InterPro" id="IPR014721">
    <property type="entry name" value="Ribsml_uS5_D2-typ_fold_subgr"/>
</dbReference>
<keyword evidence="6" id="KW-1185">Reference proteome</keyword>
<dbReference type="Gene3D" id="3.30.230.10">
    <property type="match status" value="1"/>
</dbReference>
<dbReference type="Pfam" id="PF14492">
    <property type="entry name" value="EFG_III"/>
    <property type="match status" value="1"/>
</dbReference>
<keyword evidence="3" id="KW-0342">GTP-binding</keyword>
<evidence type="ECO:0000313" key="5">
    <source>
        <dbReference type="EMBL" id="SCB31424.1"/>
    </source>
</evidence>
<dbReference type="InterPro" id="IPR009000">
    <property type="entry name" value="Transl_B-barrel_sf"/>
</dbReference>
<dbReference type="SUPFAM" id="SSF52540">
    <property type="entry name" value="P-loop containing nucleoside triphosphate hydrolases"/>
    <property type="match status" value="1"/>
</dbReference>
<dbReference type="GO" id="GO:0005525">
    <property type="term" value="F:GTP binding"/>
    <property type="evidence" value="ECO:0007669"/>
    <property type="project" value="UniProtKB-KW"/>
</dbReference>
<dbReference type="Gene3D" id="3.40.50.300">
    <property type="entry name" value="P-loop containing nucleotide triphosphate hydrolases"/>
    <property type="match status" value="1"/>
</dbReference>
<dbReference type="InterPro" id="IPR005517">
    <property type="entry name" value="Transl_elong_EFG/EF2_IV"/>
</dbReference>
<dbReference type="Pfam" id="PF03764">
    <property type="entry name" value="EFG_IV"/>
    <property type="match status" value="1"/>
</dbReference>
<dbReference type="PRINTS" id="PR01037">
    <property type="entry name" value="TCRTETOQM"/>
</dbReference>
<dbReference type="SUPFAM" id="SSF54211">
    <property type="entry name" value="Ribosomal protein S5 domain 2-like"/>
    <property type="match status" value="1"/>
</dbReference>
<dbReference type="SUPFAM" id="SSF50447">
    <property type="entry name" value="Translation proteins"/>
    <property type="match status" value="1"/>
</dbReference>
<dbReference type="InterPro" id="IPR020568">
    <property type="entry name" value="Ribosomal_Su5_D2-typ_SF"/>
</dbReference>
<dbReference type="EMBL" id="FMAH01000018">
    <property type="protein sequence ID" value="SCB31424.1"/>
    <property type="molecule type" value="Genomic_DNA"/>
</dbReference>
<dbReference type="Gene3D" id="2.40.30.10">
    <property type="entry name" value="Translation factors"/>
    <property type="match status" value="1"/>
</dbReference>
<dbReference type="PANTHER" id="PTHR43636">
    <property type="entry name" value="ELONGATION FACTOR G, MITOCHONDRIAL"/>
    <property type="match status" value="1"/>
</dbReference>
<dbReference type="InterPro" id="IPR000795">
    <property type="entry name" value="T_Tr_GTP-bd_dom"/>
</dbReference>
<dbReference type="GO" id="GO:0097216">
    <property type="term" value="F:guanosine tetraphosphate binding"/>
    <property type="evidence" value="ECO:0007669"/>
    <property type="project" value="UniProtKB-ARBA"/>
</dbReference>
<dbReference type="InterPro" id="IPR005225">
    <property type="entry name" value="Small_GTP-bd"/>
</dbReference>
<dbReference type="GO" id="GO:0003924">
    <property type="term" value="F:GTPase activity"/>
    <property type="evidence" value="ECO:0007669"/>
    <property type="project" value="InterPro"/>
</dbReference>
<keyword evidence="2" id="KW-0648">Protein biosynthesis</keyword>
<reference evidence="6" key="1">
    <citation type="submission" date="2016-08" db="EMBL/GenBank/DDBJ databases">
        <authorList>
            <person name="Varghese N."/>
            <person name="Submissions Spin"/>
        </authorList>
    </citation>
    <scope>NUCLEOTIDE SEQUENCE [LARGE SCALE GENOMIC DNA]</scope>
    <source>
        <strain evidence="6">HAMBI 2971</strain>
    </source>
</reference>
<dbReference type="InterPro" id="IPR035647">
    <property type="entry name" value="EFG_III/V"/>
</dbReference>
<dbReference type="Proteomes" id="UP000199435">
    <property type="component" value="Unassembled WGS sequence"/>
</dbReference>
<dbReference type="Pfam" id="PF00679">
    <property type="entry name" value="EFG_C"/>
    <property type="match status" value="1"/>
</dbReference>
<name>A0A1C3VV24_9HYPH</name>
<organism evidence="5 6">
    <name type="scientific">Rhizobium miluonense</name>
    <dbReference type="NCBI Taxonomy" id="411945"/>
    <lineage>
        <taxon>Bacteria</taxon>
        <taxon>Pseudomonadati</taxon>
        <taxon>Pseudomonadota</taxon>
        <taxon>Alphaproteobacteria</taxon>
        <taxon>Hyphomicrobiales</taxon>
        <taxon>Rhizobiaceae</taxon>
        <taxon>Rhizobium/Agrobacterium group</taxon>
        <taxon>Rhizobium</taxon>
    </lineage>
</organism>
<accession>A0A1C3VV24</accession>
<feature type="domain" description="Tr-type G" evidence="4">
    <location>
        <begin position="1"/>
        <end position="194"/>
    </location>
</feature>
<sequence length="586" mass="62752">MVSFTIGDLVVNLIDTPGHPDFIAEVERVLQLLDAAIVVVSAVEGVQPQTRVLVRALRQLGVPFLFFINKIDRLGARYEEVLQEIASQLCTHPIAMSLIHDAGSKLAKVEAADTAKEPHLGAICEALAAGDEGIMDDYILAPDRLTPQRLEHALADQVARGLIHPAFAGVAMSGAGVPALISAIKTLLPSRRPDPDGPVSGKIFKIERGWGGEKLAYLCVTSGTITVRDYLDLPKGPAKVSSIQLFDDGHVDKVTRVGAGRIAKIGGLAGARIGDSIGGENSTRGNLHFQPPTLETRVRPSRPADNAALWLALMQLSDQDPLINLRTNEGATEIFVSLYGEVQKEVIQATLANDFGLEALFEESTIIHAERPIGIGGAIEIIFKEPNPFLATVGLRVEPRPPGAGNRFAFEVDIGQMPASFYRAVEETVFETLKEGIFGWQVIDCHVAMTAARQSSPATTAVDFRRLTPLVLAAALTSAQTVVCEPIDRFQLEVPTAALTGILTLLAKSGASTRESVITAGIARLEGTVASALIQGIQKQLPGLTSGAGVLDHTFDHYAPIEGSPPLRQRASANPFDRADYLQRIR</sequence>
<dbReference type="InterPro" id="IPR000640">
    <property type="entry name" value="EFG_V-like"/>
</dbReference>
<dbReference type="AlphaFoldDB" id="A0A1C3VV24"/>
<dbReference type="GO" id="GO:0005737">
    <property type="term" value="C:cytoplasm"/>
    <property type="evidence" value="ECO:0007669"/>
    <property type="project" value="UniProtKB-ARBA"/>
</dbReference>
<dbReference type="Gene3D" id="3.30.70.870">
    <property type="entry name" value="Elongation Factor G (Translational Gtpase), domain 3"/>
    <property type="match status" value="1"/>
</dbReference>
<dbReference type="PROSITE" id="PS51722">
    <property type="entry name" value="G_TR_2"/>
    <property type="match status" value="1"/>
</dbReference>
<dbReference type="InterPro" id="IPR041095">
    <property type="entry name" value="EFG_II"/>
</dbReference>
<evidence type="ECO:0000256" key="1">
    <source>
        <dbReference type="ARBA" id="ARBA00022741"/>
    </source>
</evidence>
<dbReference type="PANTHER" id="PTHR43636:SF2">
    <property type="entry name" value="ELONGATION FACTOR G, MITOCHONDRIAL"/>
    <property type="match status" value="1"/>
</dbReference>
<dbReference type="NCBIfam" id="TIGR00231">
    <property type="entry name" value="small_GTP"/>
    <property type="match status" value="1"/>
</dbReference>
<dbReference type="Pfam" id="PF00009">
    <property type="entry name" value="GTP_EFTU"/>
    <property type="match status" value="1"/>
</dbReference>
<evidence type="ECO:0000259" key="4">
    <source>
        <dbReference type="PROSITE" id="PS51722"/>
    </source>
</evidence>
<keyword evidence="1" id="KW-0547">Nucleotide-binding</keyword>
<protein>
    <submittedName>
        <fullName evidence="5">Ribosomal protection tetracycline resistance protein</fullName>
    </submittedName>
</protein>
<dbReference type="InterPro" id="IPR027417">
    <property type="entry name" value="P-loop_NTPase"/>
</dbReference>
<dbReference type="SMART" id="SM00889">
    <property type="entry name" value="EFG_IV"/>
    <property type="match status" value="1"/>
</dbReference>
<dbReference type="STRING" id="411945.GA0061102_101846"/>
<evidence type="ECO:0000256" key="3">
    <source>
        <dbReference type="ARBA" id="ARBA00023134"/>
    </source>
</evidence>
<dbReference type="SUPFAM" id="SSF54980">
    <property type="entry name" value="EF-G C-terminal domain-like"/>
    <property type="match status" value="2"/>
</dbReference>
<gene>
    <name evidence="5" type="ORF">GA0061102_101846</name>
</gene>
<evidence type="ECO:0000313" key="6">
    <source>
        <dbReference type="Proteomes" id="UP000199435"/>
    </source>
</evidence>
<dbReference type="GO" id="GO:0003746">
    <property type="term" value="F:translation elongation factor activity"/>
    <property type="evidence" value="ECO:0007669"/>
    <property type="project" value="TreeGrafter"/>
</dbReference>
<proteinExistence type="predicted"/>
<evidence type="ECO:0000256" key="2">
    <source>
        <dbReference type="ARBA" id="ARBA00022917"/>
    </source>
</evidence>